<proteinExistence type="predicted"/>
<evidence type="ECO:0000256" key="2">
    <source>
        <dbReference type="ARBA" id="ARBA00022475"/>
    </source>
</evidence>
<keyword evidence="2" id="KW-1003">Cell membrane</keyword>
<protein>
    <recommendedName>
        <fullName evidence="7">VTT domain-containing protein</fullName>
    </recommendedName>
</protein>
<evidence type="ECO:0000256" key="6">
    <source>
        <dbReference type="SAM" id="Phobius"/>
    </source>
</evidence>
<keyword evidence="4 6" id="KW-1133">Transmembrane helix</keyword>
<keyword evidence="3 6" id="KW-0812">Transmembrane</keyword>
<dbReference type="Pfam" id="PF09335">
    <property type="entry name" value="VTT_dom"/>
    <property type="match status" value="1"/>
</dbReference>
<evidence type="ECO:0000259" key="7">
    <source>
        <dbReference type="Pfam" id="PF09335"/>
    </source>
</evidence>
<evidence type="ECO:0000256" key="4">
    <source>
        <dbReference type="ARBA" id="ARBA00022989"/>
    </source>
</evidence>
<accession>A0A6J4UML8</accession>
<evidence type="ECO:0000313" key="8">
    <source>
        <dbReference type="EMBL" id="CAA9555013.1"/>
    </source>
</evidence>
<dbReference type="AlphaFoldDB" id="A0A6J4UML8"/>
<feature type="transmembrane region" description="Helical" evidence="6">
    <location>
        <begin position="12"/>
        <end position="37"/>
    </location>
</feature>
<feature type="transmembrane region" description="Helical" evidence="6">
    <location>
        <begin position="228"/>
        <end position="251"/>
    </location>
</feature>
<feature type="transmembrane region" description="Helical" evidence="6">
    <location>
        <begin position="205"/>
        <end position="222"/>
    </location>
</feature>
<feature type="transmembrane region" description="Helical" evidence="6">
    <location>
        <begin position="136"/>
        <end position="158"/>
    </location>
</feature>
<sequence length="304" mass="31421">MIESVLRQYGLPIAALMLFVGELGVPTGLPSYLALLIVGSLVIHSFPDLLLGVVLLSVVDVAGTALLHVLSRTGGRRILTRITVGREARTLAAMERWRRRLGGRDALAVFVLRLVPLVRLGVTVGAGLLRIRRRDFFLGAVPASVVWVGAPLSLGYLFRDDARAIEAAYAAVSRGLLLGAAAVVGMAVVGWWARTATTAVGRLRRVRAGIGLAVGVVGIGYLPDAARWNGQVGGLAALGVPALALLASSYADLRAARRTRRVGSAPAAAGLAAVDKAVTAAWAVAVAVVAAIVVALETGLAAPS</sequence>
<keyword evidence="5 6" id="KW-0472">Membrane</keyword>
<dbReference type="PANTHER" id="PTHR42709:SF6">
    <property type="entry name" value="UNDECAPRENYL PHOSPHATE TRANSPORTER A"/>
    <property type="match status" value="1"/>
</dbReference>
<feature type="transmembrane region" description="Helical" evidence="6">
    <location>
        <begin position="280"/>
        <end position="302"/>
    </location>
</feature>
<feature type="transmembrane region" description="Helical" evidence="6">
    <location>
        <begin position="49"/>
        <end position="70"/>
    </location>
</feature>
<reference evidence="8" key="1">
    <citation type="submission" date="2020-02" db="EMBL/GenBank/DDBJ databases">
        <authorList>
            <person name="Meier V. D."/>
        </authorList>
    </citation>
    <scope>NUCLEOTIDE SEQUENCE</scope>
    <source>
        <strain evidence="8">AVDCRST_MAG19</strain>
    </source>
</reference>
<feature type="transmembrane region" description="Helical" evidence="6">
    <location>
        <begin position="170"/>
        <end position="193"/>
    </location>
</feature>
<dbReference type="InterPro" id="IPR032816">
    <property type="entry name" value="VTT_dom"/>
</dbReference>
<feature type="domain" description="VTT" evidence="7">
    <location>
        <begin position="30"/>
        <end position="156"/>
    </location>
</feature>
<gene>
    <name evidence="8" type="ORF">AVDCRST_MAG19-1143</name>
</gene>
<dbReference type="InterPro" id="IPR051311">
    <property type="entry name" value="DedA_domain"/>
</dbReference>
<evidence type="ECO:0000256" key="1">
    <source>
        <dbReference type="ARBA" id="ARBA00004651"/>
    </source>
</evidence>
<dbReference type="GO" id="GO:0005886">
    <property type="term" value="C:plasma membrane"/>
    <property type="evidence" value="ECO:0007669"/>
    <property type="project" value="UniProtKB-SubCell"/>
</dbReference>
<organism evidence="8">
    <name type="scientific">uncultured Thermomicrobiales bacterium</name>
    <dbReference type="NCBI Taxonomy" id="1645740"/>
    <lineage>
        <taxon>Bacteria</taxon>
        <taxon>Pseudomonadati</taxon>
        <taxon>Thermomicrobiota</taxon>
        <taxon>Thermomicrobia</taxon>
        <taxon>Thermomicrobiales</taxon>
        <taxon>environmental samples</taxon>
    </lineage>
</organism>
<evidence type="ECO:0000256" key="3">
    <source>
        <dbReference type="ARBA" id="ARBA00022692"/>
    </source>
</evidence>
<dbReference type="EMBL" id="CADCWL010000048">
    <property type="protein sequence ID" value="CAA9555013.1"/>
    <property type="molecule type" value="Genomic_DNA"/>
</dbReference>
<comment type="subcellular location">
    <subcellularLocation>
        <location evidence="1">Cell membrane</location>
        <topology evidence="1">Multi-pass membrane protein</topology>
    </subcellularLocation>
</comment>
<dbReference type="PANTHER" id="PTHR42709">
    <property type="entry name" value="ALKALINE PHOSPHATASE LIKE PROTEIN"/>
    <property type="match status" value="1"/>
</dbReference>
<name>A0A6J4UML8_9BACT</name>
<evidence type="ECO:0000256" key="5">
    <source>
        <dbReference type="ARBA" id="ARBA00023136"/>
    </source>
</evidence>